<dbReference type="InterPro" id="IPR008928">
    <property type="entry name" value="6-hairpin_glycosidase_sf"/>
</dbReference>
<evidence type="ECO:0000256" key="3">
    <source>
        <dbReference type="SAM" id="Phobius"/>
    </source>
</evidence>
<dbReference type="PANTHER" id="PTHR37469">
    <property type="entry name" value="CELLOBIONIC ACID PHOSPHORYLASE-RELATED"/>
    <property type="match status" value="1"/>
</dbReference>
<dbReference type="Proteomes" id="UP000288227">
    <property type="component" value="Unassembled WGS sequence"/>
</dbReference>
<dbReference type="Pfam" id="PF17167">
    <property type="entry name" value="Glyco_hydro_94"/>
    <property type="match status" value="1"/>
</dbReference>
<dbReference type="SUPFAM" id="SSF53448">
    <property type="entry name" value="Nucleotide-diphospho-sugar transferases"/>
    <property type="match status" value="1"/>
</dbReference>
<evidence type="ECO:0000256" key="1">
    <source>
        <dbReference type="ARBA" id="ARBA00022676"/>
    </source>
</evidence>
<dbReference type="GO" id="GO:0030246">
    <property type="term" value="F:carbohydrate binding"/>
    <property type="evidence" value="ECO:0007669"/>
    <property type="project" value="InterPro"/>
</dbReference>
<organism evidence="7 8">
    <name type="scientific">Chryseotalea sanaruensis</name>
    <dbReference type="NCBI Taxonomy" id="2482724"/>
    <lineage>
        <taxon>Bacteria</taxon>
        <taxon>Pseudomonadati</taxon>
        <taxon>Bacteroidota</taxon>
        <taxon>Cytophagia</taxon>
        <taxon>Cytophagales</taxon>
        <taxon>Chryseotaleaceae</taxon>
        <taxon>Chryseotalea</taxon>
    </lineage>
</organism>
<dbReference type="InterPro" id="IPR011013">
    <property type="entry name" value="Gal_mutarotase_sf_dom"/>
</dbReference>
<reference evidence="7 8" key="1">
    <citation type="submission" date="2018-11" db="EMBL/GenBank/DDBJ databases">
        <title>Chryseotalea sanarue gen. nov., sp., nov., a member of the family Cytophagaceae, isolated from a brackish lake in Hamamatsu Japan.</title>
        <authorList>
            <person name="Maejima Y."/>
            <person name="Iino T."/>
            <person name="Muraguchi Y."/>
            <person name="Fukuda K."/>
            <person name="Ohkuma M."/>
            <person name="Moriuchi R."/>
            <person name="Dohra H."/>
            <person name="Kimbara K."/>
            <person name="Shintani M."/>
        </authorList>
    </citation>
    <scope>NUCLEOTIDE SEQUENCE [LARGE SCALE GENOMIC DNA]</scope>
    <source>
        <strain evidence="7 8">Ys</strain>
    </source>
</reference>
<feature type="transmembrane region" description="Helical" evidence="3">
    <location>
        <begin position="430"/>
        <end position="448"/>
    </location>
</feature>
<dbReference type="SMART" id="SM01068">
    <property type="entry name" value="CBM_X"/>
    <property type="match status" value="2"/>
</dbReference>
<dbReference type="PANTHER" id="PTHR37469:SF2">
    <property type="entry name" value="CELLOBIONIC ACID PHOSPHORYLASE"/>
    <property type="match status" value="1"/>
</dbReference>
<keyword evidence="8" id="KW-1185">Reference proteome</keyword>
<accession>A0A401U4M0</accession>
<comment type="caution">
    <text evidence="7">The sequence shown here is derived from an EMBL/GenBank/DDBJ whole genome shotgun (WGS) entry which is preliminary data.</text>
</comment>
<dbReference type="SUPFAM" id="SSF74650">
    <property type="entry name" value="Galactose mutarotase-like"/>
    <property type="match status" value="2"/>
</dbReference>
<keyword evidence="3" id="KW-1133">Transmembrane helix</keyword>
<evidence type="ECO:0000313" key="7">
    <source>
        <dbReference type="EMBL" id="GCC49858.1"/>
    </source>
</evidence>
<dbReference type="InterPro" id="IPR037820">
    <property type="entry name" value="GH94N_NdvB"/>
</dbReference>
<keyword evidence="2" id="KW-0808">Transferase</keyword>
<evidence type="ECO:0000313" key="8">
    <source>
        <dbReference type="Proteomes" id="UP000288227"/>
    </source>
</evidence>
<name>A0A401U4M0_9BACT</name>
<feature type="domain" description="Glycoamylase-like" evidence="5">
    <location>
        <begin position="1369"/>
        <end position="1561"/>
    </location>
</feature>
<feature type="domain" description="Glycosyl hydrolase 94 supersandwich" evidence="4">
    <location>
        <begin position="1614"/>
        <end position="1890"/>
    </location>
</feature>
<dbReference type="CDD" id="cd11753">
    <property type="entry name" value="GH94N_ChvB_NdvB_2_like"/>
    <property type="match status" value="1"/>
</dbReference>
<evidence type="ECO:0000259" key="6">
    <source>
        <dbReference type="Pfam" id="PF17167"/>
    </source>
</evidence>
<keyword evidence="1" id="KW-0328">Glycosyltransferase</keyword>
<feature type="transmembrane region" description="Helical" evidence="3">
    <location>
        <begin position="460"/>
        <end position="485"/>
    </location>
</feature>
<feature type="domain" description="Glycosyl hydrolase 94 catalytic" evidence="6">
    <location>
        <begin position="2398"/>
        <end position="2822"/>
    </location>
</feature>
<dbReference type="InterPro" id="IPR019282">
    <property type="entry name" value="Glycoamylase-like_cons_dom"/>
</dbReference>
<dbReference type="Gene3D" id="2.60.420.10">
    <property type="entry name" value="Maltose phosphorylase, domain 3"/>
    <property type="match status" value="1"/>
</dbReference>
<dbReference type="InterPro" id="IPR037824">
    <property type="entry name" value="GH94N_2_NdvB"/>
</dbReference>
<dbReference type="Gene3D" id="1.50.10.10">
    <property type="match status" value="1"/>
</dbReference>
<protein>
    <submittedName>
        <fullName evidence="7">Cyclic beta 1-2 glucan synthetase</fullName>
    </submittedName>
</protein>
<dbReference type="Pfam" id="PF10091">
    <property type="entry name" value="Glycoamylase"/>
    <property type="match status" value="1"/>
</dbReference>
<dbReference type="Gene3D" id="2.70.98.40">
    <property type="entry name" value="Glycoside hydrolase, family 65, N-terminal domain"/>
    <property type="match status" value="2"/>
</dbReference>
<dbReference type="Gene3D" id="3.90.1200.10">
    <property type="match status" value="1"/>
</dbReference>
<feature type="transmembrane region" description="Helical" evidence="3">
    <location>
        <begin position="839"/>
        <end position="856"/>
    </location>
</feature>
<dbReference type="CDD" id="cd11756">
    <property type="entry name" value="GH94N_ChvB_NdvB_1_like"/>
    <property type="match status" value="1"/>
</dbReference>
<feature type="transmembrane region" description="Helical" evidence="3">
    <location>
        <begin position="960"/>
        <end position="980"/>
    </location>
</feature>
<evidence type="ECO:0000259" key="4">
    <source>
        <dbReference type="Pfam" id="PF06165"/>
    </source>
</evidence>
<feature type="transmembrane region" description="Helical" evidence="3">
    <location>
        <begin position="986"/>
        <end position="1006"/>
    </location>
</feature>
<dbReference type="InterPro" id="IPR037018">
    <property type="entry name" value="GH65_N"/>
</dbReference>
<keyword evidence="3" id="KW-0472">Membrane</keyword>
<dbReference type="GO" id="GO:0005975">
    <property type="term" value="P:carbohydrate metabolic process"/>
    <property type="evidence" value="ECO:0007669"/>
    <property type="project" value="InterPro"/>
</dbReference>
<dbReference type="SUPFAM" id="SSF48208">
    <property type="entry name" value="Six-hairpin glycosidases"/>
    <property type="match status" value="1"/>
</dbReference>
<evidence type="ECO:0000256" key="2">
    <source>
        <dbReference type="ARBA" id="ARBA00022679"/>
    </source>
</evidence>
<dbReference type="InterPro" id="IPR052047">
    <property type="entry name" value="GH94_Enzymes"/>
</dbReference>
<keyword evidence="3" id="KW-0812">Transmembrane</keyword>
<dbReference type="InterPro" id="IPR012341">
    <property type="entry name" value="6hp_glycosidase-like_sf"/>
</dbReference>
<dbReference type="InterPro" id="IPR029044">
    <property type="entry name" value="Nucleotide-diphossugar_trans"/>
</dbReference>
<feature type="domain" description="Glycosyl hydrolase 94 supersandwich" evidence="4">
    <location>
        <begin position="2115"/>
        <end position="2383"/>
    </location>
</feature>
<dbReference type="InterPro" id="IPR033432">
    <property type="entry name" value="GH94_catalytic"/>
</dbReference>
<proteinExistence type="predicted"/>
<sequence length="2901" mass="329000">MVHYKLMSPLKRTIPSIDDLLSPIISPLKKDSLTHNEIEKNPPLRSDLFSHEQMELHAVKLSLTHQLTTKISKELLLHDLSANEHILFEVNELLKRNIALKKSVSPAGEWLLDNFFIIEEQILLGKRYLPKGYSKGLPKLQSGIPRVYDLAIEIISHSDGHIDILTLSRFIKAYQRESELTIGELWAIPIMLRLALIENLSRLAAMTAVDLKDSALANKWANEIIQCAEHEPKNLVLVIAEMAKSSPPINSAFVAEFSRKLQWRGAELSLPLHWIEQNLTDVGQGSINDMVLMQNQRQAANQVSISNSINSLRFLAKMDWREFVEDHSIVETILRGDYNMVYASMDFATRDYYRHSIERIAKASQKAESHVAQLAIDLAQKSFDYNSKDERAAHVGYYLIGKGIKQTEKALNIQYTATEKLKRYLLCKSPAIYFASACLMAFVGTAIMTWQANEFSNNTIWLVSIALLSVVIMSQLALDLINWWASLLIKPKPLPKIDYSKGIPENYKTIVVIPSILNNSAGVNSLLDDLEIRFLGNKDPNLLFALLTDFIDAEHESVPADKHLLSLAVSGIEELNRKYGDSSNEPFYLFHRPRVLNTNDQIWMGLERKRGKLNDLNHLLRGKGNQSFSMIVGDEAIYTTAKYVITLDADTQLPRDAARKLVGLMAHPLNKPVYDARRLRITDGYTIIQPRIGMSLHGTSRSAYSKLHENDVGLDPYTKITSDIYQDIFKEGSFIGKGIYEIDAFEKVLAKRLPNNRILSHDLLEGSYARCGFASDVQLYEEHPSSYAEDNRRKKRWIRGDWQIAMWFLPLVPTLSKGLTKNPLSLVSRWKIFDNLRRSFYPIALLGLLIVGWVVIPKPLLWTSIILSTLFLSPLLNLALSYFKVSNETDFSQHIYNNIDQTIKSLLQYLFKLICLPYEAAVNVHAIALTFWRVHITGKNLLEWGAKSKQSAEKKHFLSLYPKMWITTLLPLGIITIMIFQKNDALILALPFLLGWIAAPAIVLAMSEISIVKKSKVTADQKTYLRLLTRKTWFYFERFVIKEDNWLPPDNFQEYPTPVVAHRTSPTNIGLYLLSNMAANDFGYNSAATLIARTQQTFGSLDQMDRYQGHFYNWYNTEDLSVLHPRYISTVDSGNLAGHLLTLRQGLIQLQHVSFWDIKYLMGMEDTLRWLIESITDNRKSLTHPLHELLAKIHRHEQDFEATFKHFIKLLEQFKSIIKNGELIIEPTVIIIIEVYLESMITEFTMLLPLIDSKTKPEKFKLWNPINAQSSLEDLSMLREKYSAEIENLYQPTNALEETVWLNQIKESIIYISKKSNESVNSLQKLIDQCQDFSDMQYDFLYDKSQHLLSIGFNTEDLQCDKGFYDLLASEARLGLFVAIAQGKLPQESWFVLGRRLTIAGRTPVLLSWSGSMFEYIMPNLVMPTYNNTLLDKMGIGLMKKQIEYGDLHNIPWGVSESCYNLVDSHLTYQYKAFGVPGLGFKRGLNQELVIAPYASVLGLLVDPKASYENLQRLKSNGFEGNYGFYEAIDYTESRLMSGQEFALIRAFMAHHQGMSILGLAHLLLDQPMQQRFEADAEFQTALILLEEKVPKAHGFYQGSDDELISTAIPASEITVIKTPHTAIPEVKLLSNGKYAIMVSNAGSGYSHWNDLAITRWREDSICDNWGMFCYIQDLGTKEFWSSTYQPTVKEPENYECIFSLGRAEFKRRDNNIECHTTIIVSPEDDVEVRRFVLTNHSSSKRKLSLTSYTEVVLNAAAADNAHPAFSNLFMQTSILENQQAIVCSRRPRSKEEQTPWMFHLVKVNSEKNTIVSYETDRNQFIGRGKNLSSPKAMLDGLALSGTQGSVLDPIVSIQHIISLAAGESISIDIVNGIARTKEDNQYLINKYQDKHLRNRAFELSFTHSQVVLRQIGATQQEAQLFGELASSILFINPALRAHTSLLAKNKKGQAALWSYSISGDLPIVLLKISNAEDLKLIKQIIKAQAYWHSKGLAVDVVILNEDSSIYRHALQEQIQGLTYAGSGLSNAVKKGNIYIRPIDQVVTEDRILLEAIARVILSDTRGTLEVQVKKRSIDKQTIPKLLGNKQSTALDQKIKTPQGLQFFNGIGGFSADGKEYVILSEKENITPLPWINVLTNSVFGTIISERGSAYTWFQNAHEYRLTPWSNDPILDSSGEAFYLRDEESGEYWSTVRANNESKSPYLTTHGFGSTTIEHIENGILTSVRFHVDPKEPIKFISIKITNRSGKTKKISATGYVEWVLAEGRSKSMMHVSTELQMPEGAILARNQFNTDFQDYISFFVTDENKFSFTTDRKEFIGRNSSLDKPEALRRTQLSGKLGAGNESCAAIQVPVELEPDQERTITFKLGAGRNKQEAINTIKQFAGPFASNESIVEVKKYWKKTLQSVSIESPDVALNILTNGWLLYQVISSRLWGRTGFYQSGGAFGFRDQLQDVMALVHTQPQLTRDHLLLSASRQFIEGDVQHWWHPPKGQGVRTLCSDDYLWLPFVVNHYLKSSGDKAVLQEQIPFVEGRLLNQGEESYYDRPSTSDEKASLYEHCKKAIIYGLRFGEHGLPLKGSGDWNDGMNRVGLEGKGESVWLGFFLFDILMSFQSIANDQQDTVFAEECIRQALVLKENINKHAWDGDWYLRAYFDDGTPLGSKENLECKIDAISQSWSVLSNVASTERAKTAMDAVNRYLVKRENKIIQLLDPPFDKSPLDPGYIKGYVPGVRENGGQYTHAAIWTVMAFAKMKDKERTEELINLINPIRHGDTAEATKTYKTEPYVMAADVHGVAPHIGRGGWTWYTGSAGWMYQLIIGSYLGIHRVKDTLTINPCIPSSWQSFKINYQFHQTTYRIQVNQQAGTMKTSIKMDGVLQQAGFIMLVDDKMVHEVEIILGPSET</sequence>
<dbReference type="Pfam" id="PF06165">
    <property type="entry name" value="GH94_b-supersand"/>
    <property type="match status" value="2"/>
</dbReference>
<evidence type="ECO:0000259" key="5">
    <source>
        <dbReference type="Pfam" id="PF10091"/>
    </source>
</evidence>
<dbReference type="GO" id="GO:0016757">
    <property type="term" value="F:glycosyltransferase activity"/>
    <property type="evidence" value="ECO:0007669"/>
    <property type="project" value="UniProtKB-KW"/>
</dbReference>
<dbReference type="Gene3D" id="1.50.10.140">
    <property type="match status" value="2"/>
</dbReference>
<dbReference type="EMBL" id="BHXQ01000001">
    <property type="protein sequence ID" value="GCC49858.1"/>
    <property type="molecule type" value="Genomic_DNA"/>
</dbReference>
<gene>
    <name evidence="7" type="ORF">SanaruYs_00720</name>
</gene>
<feature type="transmembrane region" description="Helical" evidence="3">
    <location>
        <begin position="862"/>
        <end position="883"/>
    </location>
</feature>
<dbReference type="InterPro" id="IPR010383">
    <property type="entry name" value="Glyco_hydrolase_94_b-supersand"/>
</dbReference>